<proteinExistence type="predicted"/>
<gene>
    <name evidence="1" type="ORF">FA15DRAFT_586202</name>
</gene>
<reference evidence="1 2" key="1">
    <citation type="journal article" date="2019" name="Nat. Ecol. Evol.">
        <title>Megaphylogeny resolves global patterns of mushroom evolution.</title>
        <authorList>
            <person name="Varga T."/>
            <person name="Krizsan K."/>
            <person name="Foldi C."/>
            <person name="Dima B."/>
            <person name="Sanchez-Garcia M."/>
            <person name="Sanchez-Ramirez S."/>
            <person name="Szollosi G.J."/>
            <person name="Szarkandi J.G."/>
            <person name="Papp V."/>
            <person name="Albert L."/>
            <person name="Andreopoulos W."/>
            <person name="Angelini C."/>
            <person name="Antonin V."/>
            <person name="Barry K.W."/>
            <person name="Bougher N.L."/>
            <person name="Buchanan P."/>
            <person name="Buyck B."/>
            <person name="Bense V."/>
            <person name="Catcheside P."/>
            <person name="Chovatia M."/>
            <person name="Cooper J."/>
            <person name="Damon W."/>
            <person name="Desjardin D."/>
            <person name="Finy P."/>
            <person name="Geml J."/>
            <person name="Haridas S."/>
            <person name="Hughes K."/>
            <person name="Justo A."/>
            <person name="Karasinski D."/>
            <person name="Kautmanova I."/>
            <person name="Kiss B."/>
            <person name="Kocsube S."/>
            <person name="Kotiranta H."/>
            <person name="LaButti K.M."/>
            <person name="Lechner B.E."/>
            <person name="Liimatainen K."/>
            <person name="Lipzen A."/>
            <person name="Lukacs Z."/>
            <person name="Mihaltcheva S."/>
            <person name="Morgado L.N."/>
            <person name="Niskanen T."/>
            <person name="Noordeloos M.E."/>
            <person name="Ohm R.A."/>
            <person name="Ortiz-Santana B."/>
            <person name="Ovrebo C."/>
            <person name="Racz N."/>
            <person name="Riley R."/>
            <person name="Savchenko A."/>
            <person name="Shiryaev A."/>
            <person name="Soop K."/>
            <person name="Spirin V."/>
            <person name="Szebenyi C."/>
            <person name="Tomsovsky M."/>
            <person name="Tulloss R.E."/>
            <person name="Uehling J."/>
            <person name="Grigoriev I.V."/>
            <person name="Vagvolgyi C."/>
            <person name="Papp T."/>
            <person name="Martin F.M."/>
            <person name="Miettinen O."/>
            <person name="Hibbett D.S."/>
            <person name="Nagy L.G."/>
        </authorList>
    </citation>
    <scope>NUCLEOTIDE SEQUENCE [LARGE SCALE GENOMIC DNA]</scope>
    <source>
        <strain evidence="1 2">CBS 121175</strain>
    </source>
</reference>
<protein>
    <submittedName>
        <fullName evidence="1">Uncharacterized protein</fullName>
    </submittedName>
</protein>
<dbReference type="Pfam" id="PF20414">
    <property type="entry name" value="DUF6698"/>
    <property type="match status" value="1"/>
</dbReference>
<keyword evidence="2" id="KW-1185">Reference proteome</keyword>
<sequence>PMFLYEDYKYNESDPWVGFMRGYPCVKCYKHIFTSPSSADCDRQPTRAKRSSNSQLHDMKLVTLESLAYVAMHVKFTLSATTSFQLAEAVEESQKFYDHLLKFLRDPADKEEVNALLEWWNLSVHRWQ</sequence>
<dbReference type="OrthoDB" id="3220614at2759"/>
<name>A0A5C3L3V7_COPMA</name>
<dbReference type="AlphaFoldDB" id="A0A5C3L3V7"/>
<dbReference type="InterPro" id="IPR046521">
    <property type="entry name" value="DUF6698"/>
</dbReference>
<accession>A0A5C3L3V7</accession>
<dbReference type="Proteomes" id="UP000307440">
    <property type="component" value="Unassembled WGS sequence"/>
</dbReference>
<feature type="non-terminal residue" evidence="1">
    <location>
        <position position="1"/>
    </location>
</feature>
<evidence type="ECO:0000313" key="2">
    <source>
        <dbReference type="Proteomes" id="UP000307440"/>
    </source>
</evidence>
<dbReference type="STRING" id="230819.A0A5C3L3V7"/>
<dbReference type="EMBL" id="ML210164">
    <property type="protein sequence ID" value="TFK27440.1"/>
    <property type="molecule type" value="Genomic_DNA"/>
</dbReference>
<organism evidence="1 2">
    <name type="scientific">Coprinopsis marcescibilis</name>
    <name type="common">Agaric fungus</name>
    <name type="synonym">Psathyrella marcescibilis</name>
    <dbReference type="NCBI Taxonomy" id="230819"/>
    <lineage>
        <taxon>Eukaryota</taxon>
        <taxon>Fungi</taxon>
        <taxon>Dikarya</taxon>
        <taxon>Basidiomycota</taxon>
        <taxon>Agaricomycotina</taxon>
        <taxon>Agaricomycetes</taxon>
        <taxon>Agaricomycetidae</taxon>
        <taxon>Agaricales</taxon>
        <taxon>Agaricineae</taxon>
        <taxon>Psathyrellaceae</taxon>
        <taxon>Coprinopsis</taxon>
    </lineage>
</organism>
<evidence type="ECO:0000313" key="1">
    <source>
        <dbReference type="EMBL" id="TFK27440.1"/>
    </source>
</evidence>